<dbReference type="SMART" id="SM00283">
    <property type="entry name" value="MA"/>
    <property type="match status" value="1"/>
</dbReference>
<dbReference type="AlphaFoldDB" id="A0A1G9MTW2"/>
<dbReference type="InterPro" id="IPR004089">
    <property type="entry name" value="MCPsignal_dom"/>
</dbReference>
<evidence type="ECO:0000256" key="3">
    <source>
        <dbReference type="SAM" id="Coils"/>
    </source>
</evidence>
<feature type="coiled-coil region" evidence="3">
    <location>
        <begin position="215"/>
        <end position="249"/>
    </location>
</feature>
<evidence type="ECO:0000313" key="6">
    <source>
        <dbReference type="Proteomes" id="UP000199476"/>
    </source>
</evidence>
<protein>
    <submittedName>
        <fullName evidence="5">Ligand-binding sensor domain-containing protein</fullName>
    </submittedName>
</protein>
<dbReference type="Gene3D" id="1.10.287.950">
    <property type="entry name" value="Methyl-accepting chemotaxis protein"/>
    <property type="match status" value="1"/>
</dbReference>
<dbReference type="GO" id="GO:0016020">
    <property type="term" value="C:membrane"/>
    <property type="evidence" value="ECO:0007669"/>
    <property type="project" value="InterPro"/>
</dbReference>
<evidence type="ECO:0000256" key="2">
    <source>
        <dbReference type="PROSITE-ProRule" id="PRU00284"/>
    </source>
</evidence>
<evidence type="ECO:0000259" key="4">
    <source>
        <dbReference type="PROSITE" id="PS50111"/>
    </source>
</evidence>
<name>A0A1G9MTW2_9FIRM</name>
<evidence type="ECO:0000313" key="5">
    <source>
        <dbReference type="EMBL" id="SDL77544.1"/>
    </source>
</evidence>
<dbReference type="PANTHER" id="PTHR32089">
    <property type="entry name" value="METHYL-ACCEPTING CHEMOTAXIS PROTEIN MCPB"/>
    <property type="match status" value="1"/>
</dbReference>
<dbReference type="STRING" id="321763.SAMN04488692_1097"/>
<dbReference type="EMBL" id="FNGO01000009">
    <property type="protein sequence ID" value="SDL77544.1"/>
    <property type="molecule type" value="Genomic_DNA"/>
</dbReference>
<dbReference type="SUPFAM" id="SSF58104">
    <property type="entry name" value="Methyl-accepting chemotaxis protein (MCP) signaling domain"/>
    <property type="match status" value="1"/>
</dbReference>
<feature type="domain" description="Methyl-accepting transducer" evidence="4">
    <location>
        <begin position="171"/>
        <end position="344"/>
    </location>
</feature>
<organism evidence="5 6">
    <name type="scientific">Halarsenatibacter silvermanii</name>
    <dbReference type="NCBI Taxonomy" id="321763"/>
    <lineage>
        <taxon>Bacteria</taxon>
        <taxon>Bacillati</taxon>
        <taxon>Bacillota</taxon>
        <taxon>Clostridia</taxon>
        <taxon>Halanaerobiales</taxon>
        <taxon>Halarsenatibacteraceae</taxon>
        <taxon>Halarsenatibacter</taxon>
    </lineage>
</organism>
<feature type="coiled-coil region" evidence="3">
    <location>
        <begin position="278"/>
        <end position="312"/>
    </location>
</feature>
<dbReference type="Pfam" id="PF10114">
    <property type="entry name" value="PocR"/>
    <property type="match status" value="1"/>
</dbReference>
<gene>
    <name evidence="5" type="ORF">SAMN04488692_1097</name>
</gene>
<dbReference type="PROSITE" id="PS50111">
    <property type="entry name" value="CHEMOTAXIS_TRANSDUC_2"/>
    <property type="match status" value="1"/>
</dbReference>
<evidence type="ECO:0000256" key="1">
    <source>
        <dbReference type="ARBA" id="ARBA00023224"/>
    </source>
</evidence>
<keyword evidence="6" id="KW-1185">Reference proteome</keyword>
<keyword evidence="1 2" id="KW-0807">Transducer</keyword>
<proteinExistence type="predicted"/>
<sequence length="349" mass="39199">MTGERFNDSEEIIIEEVLDLDFVQELQDEFVKALGIATLTSDVEGNKLTEPSGFTDFCQLMRSSAEGERRCEESGRRGGKKARKRGEAQVYECHAGLYDFSIPIEIAGEHVCNVKGGQIVPEDPPTKEEIRSIARELNLDPERMEEKFENVPRVEVSQVRAAANIMQLVLSSLSEVWSHQYQLEEFSQKRTEKFNDAFDRIESISASAQELTASSQEISSQAKNTEELLEEVEESLDRTEDIYNAVKKIADKTTILGLNASIEAARLGQEGAGFNVVAEEIRELSENSKESIAEIEKTMVEMRKKMDEIHSAAGETSEITDEQANAVEGLTEDLQRVQHVMREVLEMDI</sequence>
<keyword evidence="3" id="KW-0175">Coiled coil</keyword>
<dbReference type="InterPro" id="IPR018771">
    <property type="entry name" value="PocR_dom"/>
</dbReference>
<accession>A0A1G9MTW2</accession>
<reference evidence="5 6" key="1">
    <citation type="submission" date="2016-10" db="EMBL/GenBank/DDBJ databases">
        <authorList>
            <person name="de Groot N.N."/>
        </authorList>
    </citation>
    <scope>NUCLEOTIDE SEQUENCE [LARGE SCALE GENOMIC DNA]</scope>
    <source>
        <strain evidence="5 6">SLAS-1</strain>
    </source>
</reference>
<dbReference type="GO" id="GO:0007165">
    <property type="term" value="P:signal transduction"/>
    <property type="evidence" value="ECO:0007669"/>
    <property type="project" value="UniProtKB-KW"/>
</dbReference>
<dbReference type="Proteomes" id="UP000199476">
    <property type="component" value="Unassembled WGS sequence"/>
</dbReference>
<dbReference type="PANTHER" id="PTHR32089:SF112">
    <property type="entry name" value="LYSOZYME-LIKE PROTEIN-RELATED"/>
    <property type="match status" value="1"/>
</dbReference>
<dbReference type="Pfam" id="PF00015">
    <property type="entry name" value="MCPsignal"/>
    <property type="match status" value="1"/>
</dbReference>